<comment type="caution">
    <text evidence="2">The sequence shown here is derived from an EMBL/GenBank/DDBJ whole genome shotgun (WGS) entry which is preliminary data.</text>
</comment>
<feature type="repeat" description="TPR" evidence="1">
    <location>
        <begin position="115"/>
        <end position="148"/>
    </location>
</feature>
<name>A0A0F3II22_9GAMM</name>
<dbReference type="AlphaFoldDB" id="A0A0F3II22"/>
<sequence length="176" mass="20027">MDLLDFEAQGLYFEQQEVAGVKELLAQASESYADGAAELPLLQAYFKAPESLNVLVALNRFYYYQHRLDEALEATMKALAVIRPMLDFPDDWRLLSLTHIETTPSGLLTQVRLYLFTLKAIGFLYMRLNQLELSQEIFEKLVALDEKNRIGAQALLDLVLHCQAEIEQDVAKRGMA</sequence>
<evidence type="ECO:0000313" key="3">
    <source>
        <dbReference type="Proteomes" id="UP000033684"/>
    </source>
</evidence>
<dbReference type="InterPro" id="IPR011990">
    <property type="entry name" value="TPR-like_helical_dom_sf"/>
</dbReference>
<dbReference type="PATRIC" id="fig|1632867.3.peg.298"/>
<reference evidence="2 3" key="2">
    <citation type="journal article" date="2016" name="Microb. Ecol.">
        <title>Genome Characteristics of a Novel Type I Methanotroph (Sn10-6) Isolated from a Flooded Indian Rice Field.</title>
        <authorList>
            <person name="Rahalkar M.C."/>
            <person name="Pandit P.S."/>
            <person name="Dhakephalkar P.K."/>
            <person name="Pore S."/>
            <person name="Arora P."/>
            <person name="Kapse N."/>
        </authorList>
    </citation>
    <scope>NUCLEOTIDE SEQUENCE [LARGE SCALE GENOMIC DNA]</scope>
    <source>
        <strain evidence="2 3">Sn10-6</strain>
    </source>
</reference>
<evidence type="ECO:0008006" key="4">
    <source>
        <dbReference type="Google" id="ProtNLM"/>
    </source>
</evidence>
<organism evidence="2 3">
    <name type="scientific">Methylocucumis oryzae</name>
    <dbReference type="NCBI Taxonomy" id="1632867"/>
    <lineage>
        <taxon>Bacteria</taxon>
        <taxon>Pseudomonadati</taxon>
        <taxon>Pseudomonadota</taxon>
        <taxon>Gammaproteobacteria</taxon>
        <taxon>Methylococcales</taxon>
        <taxon>Methylococcaceae</taxon>
        <taxon>Methylocucumis</taxon>
    </lineage>
</organism>
<reference evidence="3" key="1">
    <citation type="submission" date="2015-03" db="EMBL/GenBank/DDBJ databases">
        <title>Draft genome sequence of a novel methanotroph (Sn10-6) isolated from flooded ricefield rhizosphere in India.</title>
        <authorList>
            <person name="Pandit P.S."/>
            <person name="Pore S.D."/>
            <person name="Arora P."/>
            <person name="Kapse N.G."/>
            <person name="Dhakephalkar P.K."/>
            <person name="Rahalkar M.C."/>
        </authorList>
    </citation>
    <scope>NUCLEOTIDE SEQUENCE [LARGE SCALE GENOMIC DNA]</scope>
    <source>
        <strain evidence="3">Sn10-6</strain>
    </source>
</reference>
<protein>
    <recommendedName>
        <fullName evidence="4">Tetratricopeptide repeat protein</fullName>
    </recommendedName>
</protein>
<dbReference type="EMBL" id="LAJX01000109">
    <property type="protein sequence ID" value="KJV06455.1"/>
    <property type="molecule type" value="Genomic_DNA"/>
</dbReference>
<dbReference type="RefSeq" id="WP_045779282.1">
    <property type="nucleotide sequence ID" value="NZ_LAJX01000109.1"/>
</dbReference>
<evidence type="ECO:0000313" key="2">
    <source>
        <dbReference type="EMBL" id="KJV06455.1"/>
    </source>
</evidence>
<dbReference type="SUPFAM" id="SSF48452">
    <property type="entry name" value="TPR-like"/>
    <property type="match status" value="1"/>
</dbReference>
<dbReference type="InterPro" id="IPR019734">
    <property type="entry name" value="TPR_rpt"/>
</dbReference>
<accession>A0A0F3II22</accession>
<proteinExistence type="predicted"/>
<keyword evidence="1" id="KW-0802">TPR repeat</keyword>
<dbReference type="OrthoDB" id="9812003at2"/>
<dbReference type="Proteomes" id="UP000033684">
    <property type="component" value="Unassembled WGS sequence"/>
</dbReference>
<gene>
    <name evidence="2" type="ORF">VZ94_11085</name>
</gene>
<evidence type="ECO:0000256" key="1">
    <source>
        <dbReference type="PROSITE-ProRule" id="PRU00339"/>
    </source>
</evidence>
<dbReference type="PROSITE" id="PS50005">
    <property type="entry name" value="TPR"/>
    <property type="match status" value="1"/>
</dbReference>
<keyword evidence="3" id="KW-1185">Reference proteome</keyword>
<dbReference type="Gene3D" id="1.25.40.10">
    <property type="entry name" value="Tetratricopeptide repeat domain"/>
    <property type="match status" value="1"/>
</dbReference>